<reference evidence="2 3" key="1">
    <citation type="journal article" date="2019" name="Int. J. Syst. Evol. Microbiol.">
        <title>Methanofervidicoccus abyssi gen. nov., sp. nov., a hydrogenotrophic methanogen, isolated from a hydrothermal vent chimney in the Mid-Cayman Spreading Center, the Caribbean Sea.</title>
        <authorList>
            <person name="Sakai S."/>
            <person name="Takaki Y."/>
            <person name="Miyazaki M."/>
            <person name="Ogawara M."/>
            <person name="Yanagawa K."/>
            <person name="Miyazaki J."/>
            <person name="Takai K."/>
        </authorList>
    </citation>
    <scope>NUCLEOTIDE SEQUENCE [LARGE SCALE GENOMIC DNA]</scope>
    <source>
        <strain evidence="2 3">HHB</strain>
    </source>
</reference>
<dbReference type="InterPro" id="IPR010327">
    <property type="entry name" value="FldB/FldC_alpha/beta"/>
</dbReference>
<dbReference type="NCBIfam" id="NF040772">
    <property type="entry name" value="double_cubane"/>
    <property type="match status" value="1"/>
</dbReference>
<sequence>MYKLFLDIFDGILKNLITKNLNMGETMSDLKAMNELNEAFANRKDQLYKQKEEGRKVFGLFCSFVPIELILAANGIPVGLCGGKDTTIPAAEEDLPRNLCPLIKSSYGFKKTKSCPYFEAADIVIGETTCDGKKKMFELMEKMIPMHVMHLPHFRDERSAKLWLDEVKDLKKMIEEITGNEITEEKLKEAIDKVNKMRKLFYKIYKLRAKTPTPIKGTEALRLFQLAYLLDIDTLIPILEKLVKELEEKVEKGEGYEGKRILISGCPMVAGNTKIVDIIEEVGGVVVGEESCTGTRQFENLVEGYDLEKLAERYFKIPCACIFKNDNRIKRIKELVKELNADGVVYYTLQYCHTFNVEGARVEEELKKEGIPIIRIETDYSESDKEQLKTRLEAFIEMI</sequence>
<accession>A0A401HRM4</accession>
<comment type="similarity">
    <text evidence="1">Belongs to the FldB/FldC dehydratase alpha/beta subunit family.</text>
</comment>
<dbReference type="PANTHER" id="PTHR30548:SF1">
    <property type="entry name" value="DEHYDRATASE SUBUNIT MJ0007-RELATED"/>
    <property type="match status" value="1"/>
</dbReference>
<protein>
    <recommendedName>
        <fullName evidence="4">Benzoyl-CoA reductase/2-hydroxyglutaryl-CoA dehydratase subunit, BcrC/BadD/HgdB</fullName>
    </recommendedName>
</protein>
<keyword evidence="3" id="KW-1185">Reference proteome</keyword>
<dbReference type="Pfam" id="PF06050">
    <property type="entry name" value="HGD-D"/>
    <property type="match status" value="1"/>
</dbReference>
<name>A0A401HRM4_9EURY</name>
<dbReference type="AlphaFoldDB" id="A0A401HRM4"/>
<evidence type="ECO:0000313" key="2">
    <source>
        <dbReference type="EMBL" id="GBF36899.1"/>
    </source>
</evidence>
<gene>
    <name evidence="2" type="ORF">MHHB_P1129</name>
</gene>
<comment type="caution">
    <text evidence="2">The sequence shown here is derived from an EMBL/GenBank/DDBJ whole genome shotgun (WGS) entry which is preliminary data.</text>
</comment>
<dbReference type="EMBL" id="BFAX01000004">
    <property type="protein sequence ID" value="GBF36899.1"/>
    <property type="molecule type" value="Genomic_DNA"/>
</dbReference>
<dbReference type="Gene3D" id="1.20.1270.370">
    <property type="match status" value="1"/>
</dbReference>
<dbReference type="PANTHER" id="PTHR30548">
    <property type="entry name" value="2-HYDROXYGLUTARYL-COA DEHYDRATASE, D-COMPONENT-RELATED"/>
    <property type="match status" value="1"/>
</dbReference>
<dbReference type="Gene3D" id="3.40.50.11900">
    <property type="match status" value="1"/>
</dbReference>
<dbReference type="Gene3D" id="3.40.50.11890">
    <property type="match status" value="1"/>
</dbReference>
<dbReference type="InterPro" id="IPR047678">
    <property type="entry name" value="YjiM-like"/>
</dbReference>
<organism evidence="2 3">
    <name type="scientific">Methanofervidicoccus abyssi</name>
    <dbReference type="NCBI Taxonomy" id="2082189"/>
    <lineage>
        <taxon>Archaea</taxon>
        <taxon>Methanobacteriati</taxon>
        <taxon>Methanobacteriota</taxon>
        <taxon>Methanomada group</taxon>
        <taxon>Methanococci</taxon>
        <taxon>Methanococcales</taxon>
        <taxon>Methanofervidicoccus</taxon>
    </lineage>
</organism>
<evidence type="ECO:0000313" key="3">
    <source>
        <dbReference type="Proteomes" id="UP000290527"/>
    </source>
</evidence>
<evidence type="ECO:0008006" key="4">
    <source>
        <dbReference type="Google" id="ProtNLM"/>
    </source>
</evidence>
<dbReference type="Proteomes" id="UP000290527">
    <property type="component" value="Unassembled WGS sequence"/>
</dbReference>
<evidence type="ECO:0000256" key="1">
    <source>
        <dbReference type="ARBA" id="ARBA00005806"/>
    </source>
</evidence>
<proteinExistence type="inferred from homology"/>